<name>A0ABP1Q1M3_9HEXA</name>
<comment type="caution">
    <text evidence="1">The sequence shown here is derived from an EMBL/GenBank/DDBJ whole genome shotgun (WGS) entry which is preliminary data.</text>
</comment>
<dbReference type="Proteomes" id="UP001642540">
    <property type="component" value="Unassembled WGS sequence"/>
</dbReference>
<keyword evidence="2" id="KW-1185">Reference proteome</keyword>
<accession>A0ABP1Q1M3</accession>
<dbReference type="Gene3D" id="3.80.10.10">
    <property type="entry name" value="Ribonuclease Inhibitor"/>
    <property type="match status" value="1"/>
</dbReference>
<organism evidence="1 2">
    <name type="scientific">Orchesella dallaii</name>
    <dbReference type="NCBI Taxonomy" id="48710"/>
    <lineage>
        <taxon>Eukaryota</taxon>
        <taxon>Metazoa</taxon>
        <taxon>Ecdysozoa</taxon>
        <taxon>Arthropoda</taxon>
        <taxon>Hexapoda</taxon>
        <taxon>Collembola</taxon>
        <taxon>Entomobryomorpha</taxon>
        <taxon>Entomobryoidea</taxon>
        <taxon>Orchesellidae</taxon>
        <taxon>Orchesellinae</taxon>
        <taxon>Orchesella</taxon>
    </lineage>
</organism>
<proteinExistence type="predicted"/>
<dbReference type="EMBL" id="CAXLJM020000019">
    <property type="protein sequence ID" value="CAL8085915.1"/>
    <property type="molecule type" value="Genomic_DNA"/>
</dbReference>
<sequence>MGGILTKLDQNQRNDGGGSGCNTALGKQSEFELDEKYHSDYHLPETLNKLNYDCWELILSFIEDPIDLYSLLNLGFPQFDEILERKRTSILLSAALPILMRGKNNLRLQSILTCRLLNRSLKDATDECLAKGYCVERFPLHVFYSDPVLEVFQLQTFVTHAESVTGNPFILHYFFFNTGYNGITCDLALRLLQNSGHFLRRLRFTDFFEDRLSQALTHCPNIEYLSITSGLQPRGFNGSSLELTFPPLRRLEHLWVTLYEHRIAQFHMAAPWARSILVAYGPQLRTLHCDHTMFLSGIGWETFSSNLHNLEELEVKWLNWNSGPLFEILSKVKWPKLKCLYLKENDGKTVDFTTFGFNFLENFATSLEDLHLPKFEGESWLDWLQSFFKQTELNSIQFPLLRRMRAHEVNVDSVIWSSFPDRFINLESIRFEMDIGVVDDEAPSPILKMHRMEWFFSNFSKFQYILWPRRGYTVLGLRDYIAVMKDVDVTYYQMNQQMYNPVPVWF</sequence>
<dbReference type="SUPFAM" id="SSF52047">
    <property type="entry name" value="RNI-like"/>
    <property type="match status" value="1"/>
</dbReference>
<evidence type="ECO:0000313" key="1">
    <source>
        <dbReference type="EMBL" id="CAL8085915.1"/>
    </source>
</evidence>
<evidence type="ECO:0000313" key="2">
    <source>
        <dbReference type="Proteomes" id="UP001642540"/>
    </source>
</evidence>
<reference evidence="1 2" key="1">
    <citation type="submission" date="2024-08" db="EMBL/GenBank/DDBJ databases">
        <authorList>
            <person name="Cucini C."/>
            <person name="Frati F."/>
        </authorList>
    </citation>
    <scope>NUCLEOTIDE SEQUENCE [LARGE SCALE GENOMIC DNA]</scope>
</reference>
<gene>
    <name evidence="1" type="ORF">ODALV1_LOCUS6272</name>
</gene>
<dbReference type="InterPro" id="IPR032675">
    <property type="entry name" value="LRR_dom_sf"/>
</dbReference>
<protein>
    <submittedName>
        <fullName evidence="1">Uncharacterized protein</fullName>
    </submittedName>
</protein>